<dbReference type="SUPFAM" id="SSF88697">
    <property type="entry name" value="PUA domain-like"/>
    <property type="match status" value="1"/>
</dbReference>
<evidence type="ECO:0000313" key="2">
    <source>
        <dbReference type="EMBL" id="MBK9796105.1"/>
    </source>
</evidence>
<dbReference type="AlphaFoldDB" id="A0A9D7SEU7"/>
<sequence>MTSKVFMLPAILPLFPLPQVVLFPRTFLPLYVFEPRYQDLTVEVLNSHHHLVLTLMRETPEPGTPGEAAQVFDTGCLAEIVRAEPLTGGRWNLLVQGKDIAHIVEEVPGKSFRQARIQVVPFDSALLWPGPHRRRLMESLQAYAISEGIEAQLKELLDLPLEDMERLNTLAMALDFEPSERQFLLESRDLLTFAERMIQLLDFTVGGRHLPGL</sequence>
<name>A0A9D7SEU7_9BACT</name>
<dbReference type="InterPro" id="IPR046336">
    <property type="entry name" value="Lon_prtase_N_sf"/>
</dbReference>
<organism evidence="2 3">
    <name type="scientific">Candidatus Geothrix skivensis</name>
    <dbReference type="NCBI Taxonomy" id="2954439"/>
    <lineage>
        <taxon>Bacteria</taxon>
        <taxon>Pseudomonadati</taxon>
        <taxon>Acidobacteriota</taxon>
        <taxon>Holophagae</taxon>
        <taxon>Holophagales</taxon>
        <taxon>Holophagaceae</taxon>
        <taxon>Geothrix</taxon>
    </lineage>
</organism>
<reference evidence="2" key="1">
    <citation type="submission" date="2020-10" db="EMBL/GenBank/DDBJ databases">
        <title>Connecting structure to function with the recovery of over 1000 high-quality activated sludge metagenome-assembled genomes encoding full-length rRNA genes using long-read sequencing.</title>
        <authorList>
            <person name="Singleton C.M."/>
            <person name="Petriglieri F."/>
            <person name="Kristensen J.M."/>
            <person name="Kirkegaard R.H."/>
            <person name="Michaelsen T.Y."/>
            <person name="Andersen M.H."/>
            <person name="Karst S.M."/>
            <person name="Dueholm M.S."/>
            <person name="Nielsen P.H."/>
            <person name="Albertsen M."/>
        </authorList>
    </citation>
    <scope>NUCLEOTIDE SEQUENCE</scope>
    <source>
        <strain evidence="2">Skiv_18-Q3-R9-52_MAXAC.067</strain>
    </source>
</reference>
<comment type="caution">
    <text evidence="2">The sequence shown here is derived from an EMBL/GenBank/DDBJ whole genome shotgun (WGS) entry which is preliminary data.</text>
</comment>
<dbReference type="EMBL" id="JADKIO010000005">
    <property type="protein sequence ID" value="MBK9796105.1"/>
    <property type="molecule type" value="Genomic_DNA"/>
</dbReference>
<protein>
    <submittedName>
        <fullName evidence="2">LON peptidase substrate-binding domain-containing protein</fullName>
    </submittedName>
</protein>
<dbReference type="InterPro" id="IPR015947">
    <property type="entry name" value="PUA-like_sf"/>
</dbReference>
<dbReference type="InterPro" id="IPR003111">
    <property type="entry name" value="Lon_prtase_N"/>
</dbReference>
<dbReference type="Gene3D" id="2.30.130.40">
    <property type="entry name" value="LON domain-like"/>
    <property type="match status" value="1"/>
</dbReference>
<evidence type="ECO:0000313" key="3">
    <source>
        <dbReference type="Proteomes" id="UP000886657"/>
    </source>
</evidence>
<proteinExistence type="predicted"/>
<dbReference type="Proteomes" id="UP000886657">
    <property type="component" value="Unassembled WGS sequence"/>
</dbReference>
<dbReference type="Pfam" id="PF02190">
    <property type="entry name" value="LON_substr_bdg"/>
    <property type="match status" value="1"/>
</dbReference>
<evidence type="ECO:0000259" key="1">
    <source>
        <dbReference type="PROSITE" id="PS51787"/>
    </source>
</evidence>
<dbReference type="PROSITE" id="PS51787">
    <property type="entry name" value="LON_N"/>
    <property type="match status" value="1"/>
</dbReference>
<dbReference type="PANTHER" id="PTHR46732:SF8">
    <property type="entry name" value="ATP-DEPENDENT PROTEASE LA (LON) DOMAIN PROTEIN"/>
    <property type="match status" value="1"/>
</dbReference>
<feature type="domain" description="Lon N-terminal" evidence="1">
    <location>
        <begin position="12"/>
        <end position="205"/>
    </location>
</feature>
<dbReference type="PANTHER" id="PTHR46732">
    <property type="entry name" value="ATP-DEPENDENT PROTEASE LA (LON) DOMAIN PROTEIN"/>
    <property type="match status" value="1"/>
</dbReference>
<gene>
    <name evidence="2" type="ORF">IPP58_06355</name>
</gene>
<dbReference type="SMART" id="SM00464">
    <property type="entry name" value="LON"/>
    <property type="match status" value="1"/>
</dbReference>
<accession>A0A9D7SEU7</accession>